<dbReference type="InterPro" id="IPR023346">
    <property type="entry name" value="Lysozyme-like_dom_sf"/>
</dbReference>
<keyword evidence="5" id="KW-1185">Reference proteome</keyword>
<dbReference type="OrthoDB" id="9815002at2"/>
<evidence type="ECO:0000259" key="3">
    <source>
        <dbReference type="Pfam" id="PF01464"/>
    </source>
</evidence>
<feature type="domain" description="Transglycosylase SLT" evidence="3">
    <location>
        <begin position="112"/>
        <end position="206"/>
    </location>
</feature>
<dbReference type="RefSeq" id="WP_119670406.1">
    <property type="nucleotide sequence ID" value="NZ_QXED01000008.1"/>
</dbReference>
<dbReference type="EMBL" id="QXED01000008">
    <property type="protein sequence ID" value="RIV19302.1"/>
    <property type="molecule type" value="Genomic_DNA"/>
</dbReference>
<dbReference type="Pfam" id="PF01464">
    <property type="entry name" value="SLT"/>
    <property type="match status" value="1"/>
</dbReference>
<dbReference type="PANTHER" id="PTHR37423">
    <property type="entry name" value="SOLUBLE LYTIC MUREIN TRANSGLYCOSYLASE-RELATED"/>
    <property type="match status" value="1"/>
</dbReference>
<evidence type="ECO:0000256" key="1">
    <source>
        <dbReference type="ARBA" id="ARBA00007734"/>
    </source>
</evidence>
<dbReference type="SUPFAM" id="SSF53955">
    <property type="entry name" value="Lysozyme-like"/>
    <property type="match status" value="1"/>
</dbReference>
<name>A0A418M107_9BACT</name>
<dbReference type="InterPro" id="IPR008258">
    <property type="entry name" value="Transglycosylase_SLT_dom_1"/>
</dbReference>
<feature type="chain" id="PRO_5019161550" evidence="2">
    <location>
        <begin position="19"/>
        <end position="435"/>
    </location>
</feature>
<dbReference type="AlphaFoldDB" id="A0A418M107"/>
<comment type="caution">
    <text evidence="4">The sequence shown here is derived from an EMBL/GenBank/DDBJ whole genome shotgun (WGS) entry which is preliminary data.</text>
</comment>
<evidence type="ECO:0000256" key="2">
    <source>
        <dbReference type="SAM" id="SignalP"/>
    </source>
</evidence>
<sequence length="435" mass="47674">MTKLILIAAAGFSCGSFAVTPVNAQSPTYATALPLATIVPLRAALYNPTEEKPGVQFCGESLPANQPDITARWTRTLSRQAALAGSLAALKRRASVVFPIIEPIISRYDIPNDFKYLPLLESALTTRAVSRRGAAGFWQLMPQTAQSMGLSVARRRDERFHLLKATHAACRYLKQLYQQLGSWLLVAAAYNAGPNYVQQIRRQHPDQHPLALPLKGVTKAYLYQAVAVKELLTRPEAYRDYLSSRHLAALSDSLEQPVTTDERSTILASLDMSAWTPSDSVETEWGIAIPDSTSGVVLLAEADEINETVMDTTADFIDSVAVAPVVAIAKAPLVPRLTTRSLSEGAITEGQLCVFQVVQPITLNGYTFAVGDMIYAHVELLDSTTGKAFLRTDKIVTADTQESRPLKLIAADQSRQPGVPIPSRLENWRLEWEQM</sequence>
<keyword evidence="2" id="KW-0732">Signal</keyword>
<gene>
    <name evidence="4" type="ORF">DYU11_24660</name>
</gene>
<comment type="similarity">
    <text evidence="1">Belongs to the transglycosylase Slt family.</text>
</comment>
<organism evidence="4 5">
    <name type="scientific">Fibrisoma montanum</name>
    <dbReference type="NCBI Taxonomy" id="2305895"/>
    <lineage>
        <taxon>Bacteria</taxon>
        <taxon>Pseudomonadati</taxon>
        <taxon>Bacteroidota</taxon>
        <taxon>Cytophagia</taxon>
        <taxon>Cytophagales</taxon>
        <taxon>Spirosomataceae</taxon>
        <taxon>Fibrisoma</taxon>
    </lineage>
</organism>
<proteinExistence type="inferred from homology"/>
<dbReference type="Proteomes" id="UP000283523">
    <property type="component" value="Unassembled WGS sequence"/>
</dbReference>
<accession>A0A418M107</accession>
<protein>
    <submittedName>
        <fullName evidence="4">Lytic transglycosylase domain-containing protein</fullName>
    </submittedName>
</protein>
<dbReference type="PANTHER" id="PTHR37423:SF2">
    <property type="entry name" value="MEMBRANE-BOUND LYTIC MUREIN TRANSGLYCOSYLASE C"/>
    <property type="match status" value="1"/>
</dbReference>
<evidence type="ECO:0000313" key="5">
    <source>
        <dbReference type="Proteomes" id="UP000283523"/>
    </source>
</evidence>
<reference evidence="4 5" key="1">
    <citation type="submission" date="2018-08" db="EMBL/GenBank/DDBJ databases">
        <title>Fibrisoma montanum sp. nov., isolated from Danxia mountain soil.</title>
        <authorList>
            <person name="Huang Y."/>
        </authorList>
    </citation>
    <scope>NUCLEOTIDE SEQUENCE [LARGE SCALE GENOMIC DNA]</scope>
    <source>
        <strain evidence="4 5">HYT19</strain>
    </source>
</reference>
<feature type="signal peptide" evidence="2">
    <location>
        <begin position="1"/>
        <end position="18"/>
    </location>
</feature>
<evidence type="ECO:0000313" key="4">
    <source>
        <dbReference type="EMBL" id="RIV19302.1"/>
    </source>
</evidence>
<dbReference type="Gene3D" id="1.10.530.10">
    <property type="match status" value="1"/>
</dbReference>
<dbReference type="CDD" id="cd16894">
    <property type="entry name" value="MltD-like"/>
    <property type="match status" value="1"/>
</dbReference>